<accession>A0A9P4SJN1</accession>
<proteinExistence type="predicted"/>
<keyword evidence="2" id="KW-0560">Oxidoreductase</keyword>
<feature type="signal peptide" evidence="1">
    <location>
        <begin position="1"/>
        <end position="18"/>
    </location>
</feature>
<feature type="chain" id="PRO_5040231316" evidence="1">
    <location>
        <begin position="19"/>
        <end position="346"/>
    </location>
</feature>
<name>A0A9P4SJN1_9PEZI</name>
<dbReference type="PANTHER" id="PTHR34315:SF1">
    <property type="entry name" value="INTRADIOL RING-CLEAVAGE DIOXYGENASES DOMAIN-CONTAINING PROTEIN-RELATED"/>
    <property type="match status" value="1"/>
</dbReference>
<dbReference type="Gene3D" id="2.60.130.10">
    <property type="entry name" value="Aromatic compound dioxygenase"/>
    <property type="match status" value="1"/>
</dbReference>
<evidence type="ECO:0000313" key="3">
    <source>
        <dbReference type="Proteomes" id="UP000799429"/>
    </source>
</evidence>
<organism evidence="2 3">
    <name type="scientific">Patellaria atrata CBS 101060</name>
    <dbReference type="NCBI Taxonomy" id="1346257"/>
    <lineage>
        <taxon>Eukaryota</taxon>
        <taxon>Fungi</taxon>
        <taxon>Dikarya</taxon>
        <taxon>Ascomycota</taxon>
        <taxon>Pezizomycotina</taxon>
        <taxon>Dothideomycetes</taxon>
        <taxon>Dothideomycetes incertae sedis</taxon>
        <taxon>Patellariales</taxon>
        <taxon>Patellariaceae</taxon>
        <taxon>Patellaria</taxon>
    </lineage>
</organism>
<dbReference type="EMBL" id="MU006089">
    <property type="protein sequence ID" value="KAF2843050.1"/>
    <property type="molecule type" value="Genomic_DNA"/>
</dbReference>
<dbReference type="OrthoDB" id="121380at2759"/>
<dbReference type="CDD" id="cd03457">
    <property type="entry name" value="intradiol_dioxygenase_like"/>
    <property type="match status" value="1"/>
</dbReference>
<comment type="caution">
    <text evidence="2">The sequence shown here is derived from an EMBL/GenBank/DDBJ whole genome shotgun (WGS) entry which is preliminary data.</text>
</comment>
<evidence type="ECO:0000256" key="1">
    <source>
        <dbReference type="SAM" id="SignalP"/>
    </source>
</evidence>
<dbReference type="Proteomes" id="UP000799429">
    <property type="component" value="Unassembled WGS sequence"/>
</dbReference>
<keyword evidence="1" id="KW-0732">Signal</keyword>
<dbReference type="GO" id="GO:0016702">
    <property type="term" value="F:oxidoreductase activity, acting on single donors with incorporation of molecular oxygen, incorporation of two atoms of oxygen"/>
    <property type="evidence" value="ECO:0007669"/>
    <property type="project" value="InterPro"/>
</dbReference>
<dbReference type="AlphaFoldDB" id="A0A9P4SJN1"/>
<dbReference type="InterPro" id="IPR015889">
    <property type="entry name" value="Intradiol_dOase_core"/>
</dbReference>
<dbReference type="GO" id="GO:0005506">
    <property type="term" value="F:iron ion binding"/>
    <property type="evidence" value="ECO:0007669"/>
    <property type="project" value="InterPro"/>
</dbReference>
<evidence type="ECO:0000313" key="2">
    <source>
        <dbReference type="EMBL" id="KAF2843050.1"/>
    </source>
</evidence>
<gene>
    <name evidence="2" type="ORF">M501DRAFT_925585</name>
</gene>
<sequence>MQLLKVVLCAALTGGVVAHPGADIHAEVQKRAEHLANPSRRTLADCTRELHESGYYKHRLARRLERANALRAELGHAPSADENLLPRGPLEERQRAACVTDPEVTEGPYWVSGELIRSDVLEGTQGVKLNLDINVIDVSTCKPIPNIYVELWGCNSTGVYTGVVAKTNGVGLAAPQEINNSALRGLQATSANGTASFITVVPGHYTGRPNHLHTIIHHGATKLPNNTIQGGTISHVGQFYFDQNLLSSVEKTAPYNTNTQALTLNSQDQLFKQGQGGGDNPVVQITQLGNTVESGLYGFIDVGVNPTARRNPSPVNFWTANGGMPNRASFWQGYPWTKKIREVIGI</sequence>
<keyword evidence="2" id="KW-0223">Dioxygenase</keyword>
<keyword evidence="3" id="KW-1185">Reference proteome</keyword>
<reference evidence="2" key="1">
    <citation type="journal article" date="2020" name="Stud. Mycol.">
        <title>101 Dothideomycetes genomes: a test case for predicting lifestyles and emergence of pathogens.</title>
        <authorList>
            <person name="Haridas S."/>
            <person name="Albert R."/>
            <person name="Binder M."/>
            <person name="Bloem J."/>
            <person name="Labutti K."/>
            <person name="Salamov A."/>
            <person name="Andreopoulos B."/>
            <person name="Baker S."/>
            <person name="Barry K."/>
            <person name="Bills G."/>
            <person name="Bluhm B."/>
            <person name="Cannon C."/>
            <person name="Castanera R."/>
            <person name="Culley D."/>
            <person name="Daum C."/>
            <person name="Ezra D."/>
            <person name="Gonzalez J."/>
            <person name="Henrissat B."/>
            <person name="Kuo A."/>
            <person name="Liang C."/>
            <person name="Lipzen A."/>
            <person name="Lutzoni F."/>
            <person name="Magnuson J."/>
            <person name="Mondo S."/>
            <person name="Nolan M."/>
            <person name="Ohm R."/>
            <person name="Pangilinan J."/>
            <person name="Park H.-J."/>
            <person name="Ramirez L."/>
            <person name="Alfaro M."/>
            <person name="Sun H."/>
            <person name="Tritt A."/>
            <person name="Yoshinaga Y."/>
            <person name="Zwiers L.-H."/>
            <person name="Turgeon B."/>
            <person name="Goodwin S."/>
            <person name="Spatafora J."/>
            <person name="Crous P."/>
            <person name="Grigoriev I."/>
        </authorList>
    </citation>
    <scope>NUCLEOTIDE SEQUENCE</scope>
    <source>
        <strain evidence="2">CBS 101060</strain>
    </source>
</reference>
<dbReference type="SUPFAM" id="SSF49482">
    <property type="entry name" value="Aromatic compound dioxygenase"/>
    <property type="match status" value="1"/>
</dbReference>
<dbReference type="PANTHER" id="PTHR34315">
    <property type="match status" value="1"/>
</dbReference>
<protein>
    <submittedName>
        <fullName evidence="2">Aromatic compound dioxygenase</fullName>
    </submittedName>
</protein>